<evidence type="ECO:0000313" key="1">
    <source>
        <dbReference type="EMBL" id="RKP10239.1"/>
    </source>
</evidence>
<accession>A0A4V1IX91</accession>
<name>A0A4V1IX91_9FUNG</name>
<sequence length="306" mass="33891">MIPLPPNPNDSELLASEQSDLEAETRWLLNEEFDGLVAELNREFDCFGSERIRSVFYAQPRVHAVVLRLNTCFAYIAEDDAGKCAGETLALTTKSSEVLKGYVTLCGPQLTKGEIMATMPKHARGYPTHTIISAQQPYPMPQIADLKESIQVLRVVTESLAKPDSLDQGKEAARCLLDHLNNTMAILKPKEELLFPKQPSYEDSFEPALVDTLSIGFHLDADNLIAEVRALKFHATPPVRYRSLIHGWVEPPQVHTYNGRLAEVLDSIVVVSTVPSLKAIWASLCASHALSSAYREKLIAVQEAGR</sequence>
<dbReference type="InterPro" id="IPR028241">
    <property type="entry name" value="RAVE2/Rogdi"/>
</dbReference>
<reference evidence="2" key="1">
    <citation type="journal article" date="2018" name="Nat. Microbiol.">
        <title>Leveraging single-cell genomics to expand the fungal tree of life.</title>
        <authorList>
            <person name="Ahrendt S.R."/>
            <person name="Quandt C.A."/>
            <person name="Ciobanu D."/>
            <person name="Clum A."/>
            <person name="Salamov A."/>
            <person name="Andreopoulos B."/>
            <person name="Cheng J.F."/>
            <person name="Woyke T."/>
            <person name="Pelin A."/>
            <person name="Henrissat B."/>
            <person name="Reynolds N.K."/>
            <person name="Benny G.L."/>
            <person name="Smith M.E."/>
            <person name="James T.Y."/>
            <person name="Grigoriev I.V."/>
        </authorList>
    </citation>
    <scope>NUCLEOTIDE SEQUENCE [LARGE SCALE GENOMIC DNA]</scope>
    <source>
        <strain evidence="2">RSA 1356</strain>
    </source>
</reference>
<protein>
    <submittedName>
        <fullName evidence="1">Rogdi leucine zipper containing protein-domain-containing protein</fullName>
    </submittedName>
</protein>
<dbReference type="EMBL" id="KZ992462">
    <property type="protein sequence ID" value="RKP10239.1"/>
    <property type="molecule type" value="Genomic_DNA"/>
</dbReference>
<organism evidence="1 2">
    <name type="scientific">Thamnocephalis sphaerospora</name>
    <dbReference type="NCBI Taxonomy" id="78915"/>
    <lineage>
        <taxon>Eukaryota</taxon>
        <taxon>Fungi</taxon>
        <taxon>Fungi incertae sedis</taxon>
        <taxon>Zoopagomycota</taxon>
        <taxon>Zoopagomycotina</taxon>
        <taxon>Zoopagomycetes</taxon>
        <taxon>Zoopagales</taxon>
        <taxon>Sigmoideomycetaceae</taxon>
        <taxon>Thamnocephalis</taxon>
    </lineage>
</organism>
<proteinExistence type="predicted"/>
<dbReference type="OrthoDB" id="66510at2759"/>
<keyword evidence="2" id="KW-1185">Reference proteome</keyword>
<dbReference type="PANTHER" id="PTHR13618">
    <property type="entry name" value="LEUCINE ZIPPER CONTAINING TRANSCRIPTION FACTOR LZF1"/>
    <property type="match status" value="1"/>
</dbReference>
<dbReference type="STRING" id="78915.A0A4V1IX91"/>
<dbReference type="GO" id="GO:0043291">
    <property type="term" value="C:RAVE complex"/>
    <property type="evidence" value="ECO:0007669"/>
    <property type="project" value="TreeGrafter"/>
</dbReference>
<evidence type="ECO:0000313" key="2">
    <source>
        <dbReference type="Proteomes" id="UP000271241"/>
    </source>
</evidence>
<gene>
    <name evidence="1" type="ORF">THASP1DRAFT_27967</name>
</gene>
<dbReference type="Proteomes" id="UP000271241">
    <property type="component" value="Unassembled WGS sequence"/>
</dbReference>
<dbReference type="Pfam" id="PF10259">
    <property type="entry name" value="Rogdi_lz"/>
    <property type="match status" value="1"/>
</dbReference>
<dbReference type="PANTHER" id="PTHR13618:SF1">
    <property type="entry name" value="PROTEIN ROGDI HOMOLOG"/>
    <property type="match status" value="1"/>
</dbReference>
<dbReference type="AlphaFoldDB" id="A0A4V1IX91"/>